<sequence>MKYEARNLIIKYLNQTASEQELDELSRWLKNPVHANEFKAFAKIDYAIDHIMEDFNTEQHKSDFLSKIRKMEQQKKVRKLWTRISGVAASVLIIISLSVFLNNNQEQAENSAPIVVNNQIEPVKNNAILLLETGEEIALQQGNALHTQNAVRSNEGIEYSEGTAVTTEIAYNYLTVPRGGQFFVKLADGTKVWLNSDSKLKYPVHFPRAQSRVVELLYGEAFFEVSPSNKHQGADFKVIHKEQEIQVLGTEFNVKAYPDEPNVFTTLVEGKVQINTPREQQILKPEQQAILNDNTYALSIRSVNLREEIGWVTGEFIFRQKNLEQIMGVLSRWYDMEVVFERSELQDVKFVGRIQKDQEITEILDRIKNFGIIENYEINEKQVRLR</sequence>
<dbReference type="InterPro" id="IPR012373">
    <property type="entry name" value="Ferrdict_sens_TM"/>
</dbReference>
<dbReference type="EMBL" id="QOVK01000002">
    <property type="protein sequence ID" value="RXG25663.1"/>
    <property type="molecule type" value="Genomic_DNA"/>
</dbReference>
<dbReference type="PIRSF" id="PIRSF018266">
    <property type="entry name" value="FecR"/>
    <property type="match status" value="1"/>
</dbReference>
<dbReference type="OrthoDB" id="649666at2"/>
<keyword evidence="5" id="KW-1185">Reference proteome</keyword>
<dbReference type="Pfam" id="PF16344">
    <property type="entry name" value="FecR_C"/>
    <property type="match status" value="1"/>
</dbReference>
<comment type="caution">
    <text evidence="4">The sequence shown here is derived from an EMBL/GenBank/DDBJ whole genome shotgun (WGS) entry which is preliminary data.</text>
</comment>
<proteinExistence type="predicted"/>
<dbReference type="PANTHER" id="PTHR30273">
    <property type="entry name" value="PERIPLASMIC SIGNAL SENSOR AND SIGMA FACTOR ACTIVATOR FECR-RELATED"/>
    <property type="match status" value="1"/>
</dbReference>
<dbReference type="GO" id="GO:0016989">
    <property type="term" value="F:sigma factor antagonist activity"/>
    <property type="evidence" value="ECO:0007669"/>
    <property type="project" value="TreeGrafter"/>
</dbReference>
<dbReference type="Gene3D" id="3.55.50.30">
    <property type="match status" value="1"/>
</dbReference>
<dbReference type="InterPro" id="IPR032508">
    <property type="entry name" value="FecR_C"/>
</dbReference>
<organism evidence="4 5">
    <name type="scientific">Leeuwenhoekiella polynyae</name>
    <dbReference type="NCBI Taxonomy" id="1550906"/>
    <lineage>
        <taxon>Bacteria</taxon>
        <taxon>Pseudomonadati</taxon>
        <taxon>Bacteroidota</taxon>
        <taxon>Flavobacteriia</taxon>
        <taxon>Flavobacteriales</taxon>
        <taxon>Flavobacteriaceae</taxon>
        <taxon>Leeuwenhoekiella</taxon>
    </lineage>
</organism>
<protein>
    <submittedName>
        <fullName evidence="4">FecR family protein</fullName>
    </submittedName>
</protein>
<feature type="domain" description="FecR protein" evidence="2">
    <location>
        <begin position="176"/>
        <end position="273"/>
    </location>
</feature>
<reference evidence="4 5" key="1">
    <citation type="submission" date="2018-07" db="EMBL/GenBank/DDBJ databases">
        <title>Leeuwenhoekiella genomics.</title>
        <authorList>
            <person name="Tahon G."/>
            <person name="Willems A."/>
        </authorList>
    </citation>
    <scope>NUCLEOTIDE SEQUENCE [LARGE SCALE GENOMIC DNA]</scope>
    <source>
        <strain evidence="4 5">LMG 29608</strain>
    </source>
</reference>
<keyword evidence="1" id="KW-1133">Transmembrane helix</keyword>
<dbReference type="Pfam" id="PF04773">
    <property type="entry name" value="FecR"/>
    <property type="match status" value="1"/>
</dbReference>
<evidence type="ECO:0000259" key="2">
    <source>
        <dbReference type="Pfam" id="PF04773"/>
    </source>
</evidence>
<feature type="transmembrane region" description="Helical" evidence="1">
    <location>
        <begin position="80"/>
        <end position="101"/>
    </location>
</feature>
<name>A0A4Q0PFM9_9FLAO</name>
<evidence type="ECO:0000313" key="4">
    <source>
        <dbReference type="EMBL" id="RXG25663.1"/>
    </source>
</evidence>
<accession>A0A4Q0PFM9</accession>
<evidence type="ECO:0000313" key="5">
    <source>
        <dbReference type="Proteomes" id="UP000289859"/>
    </source>
</evidence>
<evidence type="ECO:0000256" key="1">
    <source>
        <dbReference type="SAM" id="Phobius"/>
    </source>
</evidence>
<feature type="domain" description="Protein FecR C-terminal" evidence="3">
    <location>
        <begin position="315"/>
        <end position="383"/>
    </location>
</feature>
<gene>
    <name evidence="4" type="ORF">DSM02_830</name>
</gene>
<dbReference type="PANTHER" id="PTHR30273:SF2">
    <property type="entry name" value="PROTEIN FECR"/>
    <property type="match status" value="1"/>
</dbReference>
<dbReference type="AlphaFoldDB" id="A0A4Q0PFM9"/>
<dbReference type="Gene3D" id="2.60.120.1440">
    <property type="match status" value="1"/>
</dbReference>
<dbReference type="Proteomes" id="UP000289859">
    <property type="component" value="Unassembled WGS sequence"/>
</dbReference>
<keyword evidence="1" id="KW-0472">Membrane</keyword>
<dbReference type="InterPro" id="IPR006860">
    <property type="entry name" value="FecR"/>
</dbReference>
<keyword evidence="1" id="KW-0812">Transmembrane</keyword>
<dbReference type="RefSeq" id="WP_128764471.1">
    <property type="nucleotide sequence ID" value="NZ_JBHUOO010000023.1"/>
</dbReference>
<evidence type="ECO:0000259" key="3">
    <source>
        <dbReference type="Pfam" id="PF16344"/>
    </source>
</evidence>